<evidence type="ECO:0000256" key="14">
    <source>
        <dbReference type="SAM" id="Phobius"/>
    </source>
</evidence>
<evidence type="ECO:0000256" key="11">
    <source>
        <dbReference type="ARBA" id="ARBA00022989"/>
    </source>
</evidence>
<evidence type="ECO:0000313" key="17">
    <source>
        <dbReference type="Proteomes" id="UP000006174"/>
    </source>
</evidence>
<keyword evidence="5" id="KW-0808">Transferase</keyword>
<evidence type="ECO:0000256" key="3">
    <source>
        <dbReference type="ARBA" id="ARBA00004906"/>
    </source>
</evidence>
<feature type="transmembrane region" description="Helical" evidence="14">
    <location>
        <begin position="1171"/>
        <end position="1188"/>
    </location>
</feature>
<feature type="transmembrane region" description="Helical" evidence="14">
    <location>
        <begin position="965"/>
        <end position="985"/>
    </location>
</feature>
<reference evidence="16 17" key="1">
    <citation type="journal article" date="2012" name="Plant Cell">
        <title>Genome comparison of barley and maize smut fungi reveals targeted loss of RNA silencing components and species-specific presence of transposable elements.</title>
        <authorList>
            <person name="Laurie J.D."/>
            <person name="Ali S."/>
            <person name="Linning R."/>
            <person name="Mannhaupt G."/>
            <person name="Wong P."/>
            <person name="Gueldener U."/>
            <person name="Muensterkoetter M."/>
            <person name="Moore R."/>
            <person name="Kahmann R."/>
            <person name="Bakkeren G."/>
            <person name="Schirawski J."/>
        </authorList>
    </citation>
    <scope>NUCLEOTIDE SEQUENCE [LARGE SCALE GENOMIC DNA]</scope>
    <source>
        <strain evidence="17">Uh4875-4</strain>
    </source>
</reference>
<feature type="compositionally biased region" description="Low complexity" evidence="13">
    <location>
        <begin position="274"/>
        <end position="283"/>
    </location>
</feature>
<dbReference type="Gene3D" id="3.30.40.10">
    <property type="entry name" value="Zinc/RING finger domain, C3HC4 (zinc finger)"/>
    <property type="match status" value="1"/>
</dbReference>
<dbReference type="GO" id="GO:0061630">
    <property type="term" value="F:ubiquitin protein ligase activity"/>
    <property type="evidence" value="ECO:0007669"/>
    <property type="project" value="UniProtKB-EC"/>
</dbReference>
<evidence type="ECO:0000259" key="15">
    <source>
        <dbReference type="PROSITE" id="PS51292"/>
    </source>
</evidence>
<feature type="transmembrane region" description="Helical" evidence="14">
    <location>
        <begin position="1266"/>
        <end position="1287"/>
    </location>
</feature>
<dbReference type="SMART" id="SM00744">
    <property type="entry name" value="RINGv"/>
    <property type="match status" value="1"/>
</dbReference>
<gene>
    <name evidence="16" type="ORF">UHOR_06596</name>
</gene>
<evidence type="ECO:0000256" key="13">
    <source>
        <dbReference type="SAM" id="MobiDB-lite"/>
    </source>
</evidence>
<feature type="compositionally biased region" description="Basic and acidic residues" evidence="13">
    <location>
        <begin position="400"/>
        <end position="426"/>
    </location>
</feature>
<feature type="transmembrane region" description="Helical" evidence="14">
    <location>
        <begin position="1371"/>
        <end position="1388"/>
    </location>
</feature>
<keyword evidence="17" id="KW-1185">Reference proteome</keyword>
<keyword evidence="6 14" id="KW-0812">Transmembrane</keyword>
<evidence type="ECO:0000256" key="5">
    <source>
        <dbReference type="ARBA" id="ARBA00022679"/>
    </source>
</evidence>
<dbReference type="SUPFAM" id="SSF57850">
    <property type="entry name" value="RING/U-box"/>
    <property type="match status" value="1"/>
</dbReference>
<feature type="transmembrane region" description="Helical" evidence="14">
    <location>
        <begin position="924"/>
        <end position="945"/>
    </location>
</feature>
<feature type="transmembrane region" description="Helical" evidence="14">
    <location>
        <begin position="1227"/>
        <end position="1246"/>
    </location>
</feature>
<dbReference type="EMBL" id="CAGI01000136">
    <property type="protein sequence ID" value="CCF48696.1"/>
    <property type="molecule type" value="Genomic_DNA"/>
</dbReference>
<dbReference type="GO" id="GO:0008270">
    <property type="term" value="F:zinc ion binding"/>
    <property type="evidence" value="ECO:0007669"/>
    <property type="project" value="UniProtKB-KW"/>
</dbReference>
<evidence type="ECO:0000256" key="1">
    <source>
        <dbReference type="ARBA" id="ARBA00000900"/>
    </source>
</evidence>
<evidence type="ECO:0000256" key="6">
    <source>
        <dbReference type="ARBA" id="ARBA00022692"/>
    </source>
</evidence>
<evidence type="ECO:0000313" key="16">
    <source>
        <dbReference type="EMBL" id="CCF48696.1"/>
    </source>
</evidence>
<comment type="catalytic activity">
    <reaction evidence="1">
        <text>S-ubiquitinyl-[E2 ubiquitin-conjugating enzyme]-L-cysteine + [acceptor protein]-L-lysine = [E2 ubiquitin-conjugating enzyme]-L-cysteine + N(6)-ubiquitinyl-[acceptor protein]-L-lysine.</text>
        <dbReference type="EC" id="2.3.2.27"/>
    </reaction>
</comment>
<feature type="transmembrane region" description="Helical" evidence="14">
    <location>
        <begin position="1126"/>
        <end position="1151"/>
    </location>
</feature>
<comment type="pathway">
    <text evidence="3">Protein modification; protein ubiquitination.</text>
</comment>
<name>I2FP53_USTHO</name>
<dbReference type="Pfam" id="PF12906">
    <property type="entry name" value="RINGv"/>
    <property type="match status" value="1"/>
</dbReference>
<feature type="compositionally biased region" description="Low complexity" evidence="13">
    <location>
        <begin position="427"/>
        <end position="456"/>
    </location>
</feature>
<keyword evidence="10" id="KW-0862">Zinc</keyword>
<keyword evidence="9" id="KW-0833">Ubl conjugation pathway</keyword>
<dbReference type="eggNOG" id="KOG1609">
    <property type="taxonomic scope" value="Eukaryota"/>
</dbReference>
<feature type="compositionally biased region" description="Basic and acidic residues" evidence="13">
    <location>
        <begin position="295"/>
        <end position="320"/>
    </location>
</feature>
<dbReference type="Proteomes" id="UP000006174">
    <property type="component" value="Unassembled WGS sequence"/>
</dbReference>
<feature type="transmembrane region" description="Helical" evidence="14">
    <location>
        <begin position="92"/>
        <end position="110"/>
    </location>
</feature>
<feature type="transmembrane region" description="Helical" evidence="14">
    <location>
        <begin position="585"/>
        <end position="604"/>
    </location>
</feature>
<feature type="region of interest" description="Disordered" evidence="13">
    <location>
        <begin position="274"/>
        <end position="499"/>
    </location>
</feature>
<protein>
    <recommendedName>
        <fullName evidence="4">RING-type E3 ubiquitin transferase</fullName>
        <ecNumber evidence="4">2.3.2.27</ecNumber>
    </recommendedName>
</protein>
<dbReference type="InterPro" id="IPR011016">
    <property type="entry name" value="Znf_RING-CH"/>
</dbReference>
<evidence type="ECO:0000256" key="2">
    <source>
        <dbReference type="ARBA" id="ARBA00004141"/>
    </source>
</evidence>
<keyword evidence="8" id="KW-0863">Zinc-finger</keyword>
<feature type="compositionally biased region" description="Low complexity" evidence="13">
    <location>
        <begin position="361"/>
        <end position="379"/>
    </location>
</feature>
<sequence length="1449" mass="159492">MQDEDACRICRSGPEPNSPLYYPCKCTGSIRYCHQDCLLEWLQHSRKKYCELCKHPFIFHKKYRKDMPADGNLPRYLYLRRLLIRSVQASQLVARGLLLAFTWLGLLPWINVNVWRFMFWAIDVVTWMGEPPFEMAAPPPNASAGAIASNASKPVAEREGNVGRTRSGAGAVGNSPINMEAAKSAVPAFVQKLANDCFQGQVLTCHIVLFFVGAFLLREWILQNIPQNFDVGAAVQPAPVPLAVAQPRDPREQMMEDLNHERVQLEDFLPRAQAEQQMATQQQVRGNQEQEPEADERPELQLDPEMQREQARHARIRRLEQMLASAASEEQADKTEEELALAPASGWSRGDHDSAETVLAEPSAERSSSPAQQSWSAQANVPETLGWSEQSNGIQDTDQDDRQAQADSDASHFELTDAKDTAKMEESSSSTPAEPSASTSNAVQDAQTTDTTGADQPLSVAQPAPEVDNPAPSQANAAAAEIADDQDAWEDESDPEADAAPRDDMALRAAAAAVFPPPIAHIAADHDDDHDDIIEINAAGVAANAAADPDNPDDPDAEVGLAEEMDGILEAIGMRGPIFGIVQNLFLMIFLCGFVMLAFVMAPYVVGRALGSGLGLVRVLAMPVKLLRYVTDPLFDRVIAVGANKVWPRIAGLVGMQSQGEVAVVQAATAGANGWLQKVLPSMLVAKNARQVIAEQAASATRGSATAAMLVRLLPASVTTSSHWKSVSDSFDIALSAGFQGTLHRILDSIIDSFARLDAHRNGTTTTDRIFCVAFGHFYWLLILFIHQHFSKPDLQRAMAQESALKLYIDQHVLILKALSFIFIELVIFPLGCGLLFDICTLPFLAEASVLGWPEKVRTAPLSFAFTRWMGGTIYMFVFAQYVSATRRVLRPGVLCWIRDPNDPSFHPIKEILDKKSWTQLRKIAASAVMYSATLVASIGVNTYAMRYLLGGLRWLPLRWKPWGVGVEVPVDLLIAHFVVPWLTGKMDPEKTAEKVMDVWWETMARGFRLSSYLVGGEYLDERKVRRGAGCVQGVKDAWGRMVDFGVKREAAGEGEWVEDGGLCRVPADDKAITTGPLIIPLDAEGNAVTEKLAEAITNQETDAEKHTPKPTYTNIYLPSHYRARIAAVLTLLWLSHSALFILGIGVPLSLGRGIAAMVKGREGAKEVHDFYSFTIGFTLLMTTVRLVKGARKMWLRRIRRARMHRTTPTVYIALHLMVKVKRVLKAFFLLVGLAGMVPLIVGLLIDQYVVVPFRYKSTQLPVLALGQIWALGIIEMRLLFSIVNLLGRPHPANRNRGPIGLFIAAMNYVVAGGLYPRPRVRVAWTRIVLPLASVGVVLLLGPIGVAGLLAEKGWVKVASGEEEQLLLRNVYGVVQSIVLLIAVRAGVRKRMDSWTELLKDEVFLESTELKNYEEKEESPINAAAEATLVDRSADEYAAEGTLPDVMFR</sequence>
<feature type="transmembrane region" description="Helical" evidence="14">
    <location>
        <begin position="821"/>
        <end position="846"/>
    </location>
</feature>
<dbReference type="InterPro" id="IPR056521">
    <property type="entry name" value="MARCHF6-like_C"/>
</dbReference>
<proteinExistence type="predicted"/>
<keyword evidence="11 14" id="KW-1133">Transmembrane helix</keyword>
<dbReference type="EC" id="2.3.2.27" evidence="4"/>
<dbReference type="OMA" id="VGTCYMF"/>
<dbReference type="Pfam" id="PF23113">
    <property type="entry name" value="MARCHF6_C"/>
    <property type="match status" value="1"/>
</dbReference>
<feature type="domain" description="RING-CH-type" evidence="15">
    <location>
        <begin position="1"/>
        <end position="60"/>
    </location>
</feature>
<dbReference type="PANTHER" id="PTHR13145:SF0">
    <property type="entry name" value="E3 UBIQUITIN-PROTEIN LIGASE MARCHF6"/>
    <property type="match status" value="1"/>
</dbReference>
<evidence type="ECO:0000256" key="7">
    <source>
        <dbReference type="ARBA" id="ARBA00022723"/>
    </source>
</evidence>
<dbReference type="GO" id="GO:0005789">
    <property type="term" value="C:endoplasmic reticulum membrane"/>
    <property type="evidence" value="ECO:0007669"/>
    <property type="project" value="TreeGrafter"/>
</dbReference>
<keyword evidence="12 14" id="KW-0472">Membrane</keyword>
<feature type="compositionally biased region" description="Acidic residues" evidence="13">
    <location>
        <begin position="482"/>
        <end position="497"/>
    </location>
</feature>
<dbReference type="PANTHER" id="PTHR13145">
    <property type="entry name" value="SSM4 PROTEIN"/>
    <property type="match status" value="1"/>
</dbReference>
<organism evidence="16 17">
    <name type="scientific">Ustilago hordei</name>
    <name type="common">Barley covered smut fungus</name>
    <dbReference type="NCBI Taxonomy" id="120017"/>
    <lineage>
        <taxon>Eukaryota</taxon>
        <taxon>Fungi</taxon>
        <taxon>Dikarya</taxon>
        <taxon>Basidiomycota</taxon>
        <taxon>Ustilaginomycotina</taxon>
        <taxon>Ustilaginomycetes</taxon>
        <taxon>Ustilaginales</taxon>
        <taxon>Ustilaginaceae</taxon>
        <taxon>Ustilago</taxon>
    </lineage>
</organism>
<dbReference type="InterPro" id="IPR013083">
    <property type="entry name" value="Znf_RING/FYVE/PHD"/>
</dbReference>
<evidence type="ECO:0000256" key="10">
    <source>
        <dbReference type="ARBA" id="ARBA00022833"/>
    </source>
</evidence>
<dbReference type="CDD" id="cd16702">
    <property type="entry name" value="RING_CH-C4HC3_MARCH6"/>
    <property type="match status" value="1"/>
</dbReference>
<feature type="transmembrane region" description="Helical" evidence="14">
    <location>
        <begin position="1328"/>
        <end position="1351"/>
    </location>
</feature>
<accession>I2FP53</accession>
<feature type="compositionally biased region" description="Low complexity" evidence="13">
    <location>
        <begin position="468"/>
        <end position="481"/>
    </location>
</feature>
<dbReference type="HOGENOM" id="CLU_001266_1_0_1"/>
<evidence type="ECO:0000256" key="4">
    <source>
        <dbReference type="ARBA" id="ARBA00012483"/>
    </source>
</evidence>
<comment type="subcellular location">
    <subcellularLocation>
        <location evidence="2">Membrane</location>
        <topology evidence="2">Multi-pass membrane protein</topology>
    </subcellularLocation>
</comment>
<evidence type="ECO:0000256" key="12">
    <source>
        <dbReference type="ARBA" id="ARBA00023136"/>
    </source>
</evidence>
<dbReference type="PROSITE" id="PS51292">
    <property type="entry name" value="ZF_RING_CH"/>
    <property type="match status" value="1"/>
</dbReference>
<keyword evidence="7" id="KW-0479">Metal-binding</keyword>
<comment type="caution">
    <text evidence="16">The sequence shown here is derived from an EMBL/GenBank/DDBJ whole genome shotgun (WGS) entry which is preliminary data.</text>
</comment>
<dbReference type="STRING" id="1128400.I2FP53"/>
<evidence type="ECO:0000256" key="9">
    <source>
        <dbReference type="ARBA" id="ARBA00022786"/>
    </source>
</evidence>
<evidence type="ECO:0000256" key="8">
    <source>
        <dbReference type="ARBA" id="ARBA00022771"/>
    </source>
</evidence>
<dbReference type="FunFam" id="3.30.40.10:FF:000287">
    <property type="entry name" value="RING finger membrane protein"/>
    <property type="match status" value="1"/>
</dbReference>
<dbReference type="GO" id="GO:0036503">
    <property type="term" value="P:ERAD pathway"/>
    <property type="evidence" value="ECO:0007669"/>
    <property type="project" value="TreeGrafter"/>
</dbReference>